<protein>
    <recommendedName>
        <fullName evidence="5">RING-type domain-containing protein</fullName>
    </recommendedName>
</protein>
<dbReference type="AlphaFoldDB" id="A0A9W9P8D1"/>
<dbReference type="GO" id="GO:0061630">
    <property type="term" value="F:ubiquitin protein ligase activity"/>
    <property type="evidence" value="ECO:0007669"/>
    <property type="project" value="TreeGrafter"/>
</dbReference>
<dbReference type="OrthoDB" id="8062037at2759"/>
<keyword evidence="3" id="KW-0862">Zinc</keyword>
<evidence type="ECO:0000256" key="3">
    <source>
        <dbReference type="ARBA" id="ARBA00022833"/>
    </source>
</evidence>
<dbReference type="GO" id="GO:0008270">
    <property type="term" value="F:zinc ion binding"/>
    <property type="evidence" value="ECO:0007669"/>
    <property type="project" value="UniProtKB-KW"/>
</dbReference>
<feature type="domain" description="RING-type" evidence="5">
    <location>
        <begin position="258"/>
        <end position="299"/>
    </location>
</feature>
<gene>
    <name evidence="6" type="ORF">N7468_004321</name>
</gene>
<evidence type="ECO:0000259" key="5">
    <source>
        <dbReference type="PROSITE" id="PS50089"/>
    </source>
</evidence>
<dbReference type="Pfam" id="PF13639">
    <property type="entry name" value="zf-RING_2"/>
    <property type="match status" value="1"/>
</dbReference>
<evidence type="ECO:0000313" key="7">
    <source>
        <dbReference type="Proteomes" id="UP001150941"/>
    </source>
</evidence>
<dbReference type="EMBL" id="JAPQKS010000003">
    <property type="protein sequence ID" value="KAJ5239702.1"/>
    <property type="molecule type" value="Genomic_DNA"/>
</dbReference>
<sequence>MPSDEVWTQQTTINLGVFFFRFDHLPTYYREDIGSKIQDIHHVFRECIDQRPQAGHEPSWSEVHSLCCELQKLINDAENYTPPRGKNVEKYIRINATGESITIGFGDGEALELDFSTPPPFSSIEHLRDATVPPTEEEVHLFGMLFLSIADLEECLAFYGTFEFPTRSVSVHLLAAARAVQRALDDIVHYTRDPVQGIDDPTILVYPVQGNIRITYGEDEAFHLQWPKGQGLPPHLLRMVPRHTVDDALLASDGQKDCSICLEQMENGQRILKLLCGHYYHDACVSEWFENKRTCPICRYDVMTTSYEHDAHHHAHDHAHHHDHHHDGH</sequence>
<evidence type="ECO:0000256" key="2">
    <source>
        <dbReference type="ARBA" id="ARBA00022771"/>
    </source>
</evidence>
<evidence type="ECO:0000256" key="4">
    <source>
        <dbReference type="PROSITE-ProRule" id="PRU00175"/>
    </source>
</evidence>
<proteinExistence type="predicted"/>
<keyword evidence="7" id="KW-1185">Reference proteome</keyword>
<keyword evidence="1" id="KW-0479">Metal-binding</keyword>
<accession>A0A9W9P8D1</accession>
<dbReference type="SMART" id="SM00184">
    <property type="entry name" value="RING"/>
    <property type="match status" value="1"/>
</dbReference>
<dbReference type="CDD" id="cd16454">
    <property type="entry name" value="RING-H2_PA-TM-RING"/>
    <property type="match status" value="1"/>
</dbReference>
<evidence type="ECO:0000313" key="6">
    <source>
        <dbReference type="EMBL" id="KAJ5239702.1"/>
    </source>
</evidence>
<reference evidence="6" key="1">
    <citation type="submission" date="2022-11" db="EMBL/GenBank/DDBJ databases">
        <authorList>
            <person name="Petersen C."/>
        </authorList>
    </citation>
    <scope>NUCLEOTIDE SEQUENCE</scope>
    <source>
        <strain evidence="6">IBT 19713</strain>
    </source>
</reference>
<dbReference type="Gene3D" id="3.30.40.10">
    <property type="entry name" value="Zinc/RING finger domain, C3HC4 (zinc finger)"/>
    <property type="match status" value="1"/>
</dbReference>
<dbReference type="InterPro" id="IPR001841">
    <property type="entry name" value="Znf_RING"/>
</dbReference>
<organism evidence="6 7">
    <name type="scientific">Penicillium chermesinum</name>
    <dbReference type="NCBI Taxonomy" id="63820"/>
    <lineage>
        <taxon>Eukaryota</taxon>
        <taxon>Fungi</taxon>
        <taxon>Dikarya</taxon>
        <taxon>Ascomycota</taxon>
        <taxon>Pezizomycotina</taxon>
        <taxon>Eurotiomycetes</taxon>
        <taxon>Eurotiomycetidae</taxon>
        <taxon>Eurotiales</taxon>
        <taxon>Aspergillaceae</taxon>
        <taxon>Penicillium</taxon>
    </lineage>
</organism>
<dbReference type="GO" id="GO:0006511">
    <property type="term" value="P:ubiquitin-dependent protein catabolic process"/>
    <property type="evidence" value="ECO:0007669"/>
    <property type="project" value="TreeGrafter"/>
</dbReference>
<dbReference type="RefSeq" id="XP_058332621.1">
    <property type="nucleotide sequence ID" value="XM_058473618.1"/>
</dbReference>
<evidence type="ECO:0000256" key="1">
    <source>
        <dbReference type="ARBA" id="ARBA00022723"/>
    </source>
</evidence>
<comment type="caution">
    <text evidence="6">The sequence shown here is derived from an EMBL/GenBank/DDBJ whole genome shotgun (WGS) entry which is preliminary data.</text>
</comment>
<dbReference type="GeneID" id="83200921"/>
<dbReference type="Proteomes" id="UP001150941">
    <property type="component" value="Unassembled WGS sequence"/>
</dbReference>
<dbReference type="PROSITE" id="PS50089">
    <property type="entry name" value="ZF_RING_2"/>
    <property type="match status" value="1"/>
</dbReference>
<keyword evidence="2 4" id="KW-0863">Zinc-finger</keyword>
<reference evidence="6" key="2">
    <citation type="journal article" date="2023" name="IMA Fungus">
        <title>Comparative genomic study of the Penicillium genus elucidates a diverse pangenome and 15 lateral gene transfer events.</title>
        <authorList>
            <person name="Petersen C."/>
            <person name="Sorensen T."/>
            <person name="Nielsen M.R."/>
            <person name="Sondergaard T.E."/>
            <person name="Sorensen J.L."/>
            <person name="Fitzpatrick D.A."/>
            <person name="Frisvad J.C."/>
            <person name="Nielsen K.L."/>
        </authorList>
    </citation>
    <scope>NUCLEOTIDE SEQUENCE</scope>
    <source>
        <strain evidence="6">IBT 19713</strain>
    </source>
</reference>
<dbReference type="PANTHER" id="PTHR45931:SF3">
    <property type="entry name" value="RING ZINC FINGER-CONTAINING PROTEIN"/>
    <property type="match status" value="1"/>
</dbReference>
<dbReference type="InterPro" id="IPR051834">
    <property type="entry name" value="RING_finger_E3_ligase"/>
</dbReference>
<dbReference type="GO" id="GO:0005634">
    <property type="term" value="C:nucleus"/>
    <property type="evidence" value="ECO:0007669"/>
    <property type="project" value="TreeGrafter"/>
</dbReference>
<name>A0A9W9P8D1_9EURO</name>
<dbReference type="SUPFAM" id="SSF57850">
    <property type="entry name" value="RING/U-box"/>
    <property type="match status" value="1"/>
</dbReference>
<dbReference type="SMART" id="SM00744">
    <property type="entry name" value="RINGv"/>
    <property type="match status" value="1"/>
</dbReference>
<dbReference type="PANTHER" id="PTHR45931">
    <property type="entry name" value="SI:CH211-59O9.10"/>
    <property type="match status" value="1"/>
</dbReference>
<dbReference type="InterPro" id="IPR011016">
    <property type="entry name" value="Znf_RING-CH"/>
</dbReference>
<dbReference type="InterPro" id="IPR013083">
    <property type="entry name" value="Znf_RING/FYVE/PHD"/>
</dbReference>